<dbReference type="Gene3D" id="2.40.440.10">
    <property type="entry name" value="L,D-transpeptidase catalytic domain-like"/>
    <property type="match status" value="1"/>
</dbReference>
<dbReference type="InterPro" id="IPR038063">
    <property type="entry name" value="Transpep_catalytic_dom"/>
</dbReference>
<reference evidence="9 10" key="1">
    <citation type="submission" date="2016-10" db="EMBL/GenBank/DDBJ databases">
        <authorList>
            <person name="de Groot N.N."/>
        </authorList>
    </citation>
    <scope>NUCLEOTIDE SEQUENCE [LARGE SCALE GENOMIC DNA]</scope>
    <source>
        <strain evidence="9 10">CGMCC 1.10959</strain>
    </source>
</reference>
<evidence type="ECO:0000259" key="8">
    <source>
        <dbReference type="PROSITE" id="PS52029"/>
    </source>
</evidence>
<comment type="similarity">
    <text evidence="2">Belongs to the YkuD family.</text>
</comment>
<accession>A0A1I7BYW7</accession>
<evidence type="ECO:0000256" key="3">
    <source>
        <dbReference type="ARBA" id="ARBA00022679"/>
    </source>
</evidence>
<feature type="active site" description="Nucleophile" evidence="7">
    <location>
        <position position="135"/>
    </location>
</feature>
<dbReference type="UniPathway" id="UPA00219"/>
<dbReference type="GO" id="GO:0071555">
    <property type="term" value="P:cell wall organization"/>
    <property type="evidence" value="ECO:0007669"/>
    <property type="project" value="UniProtKB-UniRule"/>
</dbReference>
<dbReference type="Proteomes" id="UP000182466">
    <property type="component" value="Unassembled WGS sequence"/>
</dbReference>
<dbReference type="PANTHER" id="PTHR38589:SF1">
    <property type="entry name" value="BLR0621 PROTEIN"/>
    <property type="match status" value="1"/>
</dbReference>
<feature type="active site" description="Proton donor/acceptor" evidence="7">
    <location>
        <position position="123"/>
    </location>
</feature>
<proteinExistence type="inferred from homology"/>
<dbReference type="InterPro" id="IPR005490">
    <property type="entry name" value="LD_TPept_cat_dom"/>
</dbReference>
<dbReference type="Pfam" id="PF03734">
    <property type="entry name" value="YkuD"/>
    <property type="match status" value="1"/>
</dbReference>
<evidence type="ECO:0000256" key="1">
    <source>
        <dbReference type="ARBA" id="ARBA00004752"/>
    </source>
</evidence>
<evidence type="ECO:0000256" key="2">
    <source>
        <dbReference type="ARBA" id="ARBA00005992"/>
    </source>
</evidence>
<dbReference type="eggNOG" id="COG3786">
    <property type="taxonomic scope" value="Bacteria"/>
</dbReference>
<keyword evidence="10" id="KW-1185">Reference proteome</keyword>
<organism evidence="9 10">
    <name type="scientific">Sedimentitalea nanhaiensis</name>
    <dbReference type="NCBI Taxonomy" id="999627"/>
    <lineage>
        <taxon>Bacteria</taxon>
        <taxon>Pseudomonadati</taxon>
        <taxon>Pseudomonadota</taxon>
        <taxon>Alphaproteobacteria</taxon>
        <taxon>Rhodobacterales</taxon>
        <taxon>Paracoccaceae</taxon>
        <taxon>Sedimentitalea</taxon>
    </lineage>
</organism>
<evidence type="ECO:0000256" key="7">
    <source>
        <dbReference type="PROSITE-ProRule" id="PRU01373"/>
    </source>
</evidence>
<gene>
    <name evidence="9" type="ORF">SAMN05216236_11326</name>
</gene>
<keyword evidence="6 7" id="KW-0961">Cell wall biogenesis/degradation</keyword>
<keyword evidence="5 7" id="KW-0573">Peptidoglycan synthesis</keyword>
<evidence type="ECO:0000313" key="9">
    <source>
        <dbReference type="EMBL" id="SFT92371.1"/>
    </source>
</evidence>
<dbReference type="SUPFAM" id="SSF141523">
    <property type="entry name" value="L,D-transpeptidase catalytic domain-like"/>
    <property type="match status" value="1"/>
</dbReference>
<keyword evidence="3" id="KW-0808">Transferase</keyword>
<evidence type="ECO:0000256" key="5">
    <source>
        <dbReference type="ARBA" id="ARBA00022984"/>
    </source>
</evidence>
<dbReference type="CDD" id="cd16913">
    <property type="entry name" value="YkuD_like"/>
    <property type="match status" value="1"/>
</dbReference>
<dbReference type="PROSITE" id="PS52029">
    <property type="entry name" value="LD_TPASE"/>
    <property type="match status" value="1"/>
</dbReference>
<evidence type="ECO:0000256" key="6">
    <source>
        <dbReference type="ARBA" id="ARBA00023316"/>
    </source>
</evidence>
<evidence type="ECO:0000256" key="4">
    <source>
        <dbReference type="ARBA" id="ARBA00022960"/>
    </source>
</evidence>
<dbReference type="PANTHER" id="PTHR38589">
    <property type="entry name" value="BLR0621 PROTEIN"/>
    <property type="match status" value="1"/>
</dbReference>
<keyword evidence="4 7" id="KW-0133">Cell shape</keyword>
<dbReference type="GO" id="GO:0016740">
    <property type="term" value="F:transferase activity"/>
    <property type="evidence" value="ECO:0007669"/>
    <property type="project" value="UniProtKB-KW"/>
</dbReference>
<sequence length="165" mass="18610">MVLTPRGLRFRGQLYPCSIGRGGVSATKSEGDGATPTGTHRITGLLYRPDRLAQPAPWARAIRPTDLWSDDVDDPYYNQLVHAPHRYSHEHLRRADPLYDLVLLTDWNWPDAQPGRGSAIFVHQWRRPGYPTEGCIALARPILRRIARLAPPGTRLTVPLISFRS</sequence>
<dbReference type="GO" id="GO:0009252">
    <property type="term" value="P:peptidoglycan biosynthetic process"/>
    <property type="evidence" value="ECO:0007669"/>
    <property type="project" value="UniProtKB-UniPathway"/>
</dbReference>
<dbReference type="STRING" id="999627.SAMN05216236_11326"/>
<dbReference type="AlphaFoldDB" id="A0A1I7BYW7"/>
<comment type="pathway">
    <text evidence="1 7">Cell wall biogenesis; peptidoglycan biosynthesis.</text>
</comment>
<dbReference type="GO" id="GO:0004180">
    <property type="term" value="F:carboxypeptidase activity"/>
    <property type="evidence" value="ECO:0007669"/>
    <property type="project" value="UniProtKB-ARBA"/>
</dbReference>
<feature type="domain" description="L,D-TPase catalytic" evidence="8">
    <location>
        <begin position="1"/>
        <end position="159"/>
    </location>
</feature>
<name>A0A1I7BYW7_9RHOB</name>
<protein>
    <submittedName>
        <fullName evidence="9">L,D-transpeptidase catalytic domain</fullName>
    </submittedName>
</protein>
<evidence type="ECO:0000313" key="10">
    <source>
        <dbReference type="Proteomes" id="UP000182466"/>
    </source>
</evidence>
<dbReference type="RefSeq" id="WP_027262746.1">
    <property type="nucleotide sequence ID" value="NZ_FPAW01000013.1"/>
</dbReference>
<dbReference type="OrthoDB" id="9804204at2"/>
<dbReference type="EMBL" id="FPAW01000013">
    <property type="protein sequence ID" value="SFT92371.1"/>
    <property type="molecule type" value="Genomic_DNA"/>
</dbReference>
<dbReference type="GO" id="GO:0008360">
    <property type="term" value="P:regulation of cell shape"/>
    <property type="evidence" value="ECO:0007669"/>
    <property type="project" value="UniProtKB-UniRule"/>
</dbReference>